<evidence type="ECO:0000313" key="1">
    <source>
        <dbReference type="EMBL" id="GAG79441.1"/>
    </source>
</evidence>
<reference evidence="1" key="1">
    <citation type="journal article" date="2014" name="Front. Microbiol.">
        <title>High frequency of phylogenetically diverse reductive dehalogenase-homologous genes in deep subseafloor sedimentary metagenomes.</title>
        <authorList>
            <person name="Kawai M."/>
            <person name="Futagami T."/>
            <person name="Toyoda A."/>
            <person name="Takaki Y."/>
            <person name="Nishi S."/>
            <person name="Hori S."/>
            <person name="Arai W."/>
            <person name="Tsubouchi T."/>
            <person name="Morono Y."/>
            <person name="Uchiyama I."/>
            <person name="Ito T."/>
            <person name="Fujiyama A."/>
            <person name="Inagaki F."/>
            <person name="Takami H."/>
        </authorList>
    </citation>
    <scope>NUCLEOTIDE SEQUENCE</scope>
    <source>
        <strain evidence="1">Expedition CK06-06</strain>
    </source>
</reference>
<dbReference type="EMBL" id="BART01016258">
    <property type="protein sequence ID" value="GAG79441.1"/>
    <property type="molecule type" value="Genomic_DNA"/>
</dbReference>
<feature type="non-terminal residue" evidence="1">
    <location>
        <position position="1"/>
    </location>
</feature>
<sequence length="35" mass="3926">VGQWTAKLIENSERIAKAPRISVPSIKFDAEKSRV</sequence>
<protein>
    <submittedName>
        <fullName evidence="1">Uncharacterized protein</fullName>
    </submittedName>
</protein>
<proteinExistence type="predicted"/>
<name>X1C4Z4_9ZZZZ</name>
<gene>
    <name evidence="1" type="ORF">S01H4_31318</name>
</gene>
<comment type="caution">
    <text evidence="1">The sequence shown here is derived from an EMBL/GenBank/DDBJ whole genome shotgun (WGS) entry which is preliminary data.</text>
</comment>
<organism evidence="1">
    <name type="scientific">marine sediment metagenome</name>
    <dbReference type="NCBI Taxonomy" id="412755"/>
    <lineage>
        <taxon>unclassified sequences</taxon>
        <taxon>metagenomes</taxon>
        <taxon>ecological metagenomes</taxon>
    </lineage>
</organism>
<accession>X1C4Z4</accession>
<dbReference type="AlphaFoldDB" id="X1C4Z4"/>